<dbReference type="Proteomes" id="UP000273675">
    <property type="component" value="Unassembled WGS sequence"/>
</dbReference>
<proteinExistence type="predicted"/>
<dbReference type="InterPro" id="IPR021251">
    <property type="entry name" value="DUF2793"/>
</dbReference>
<dbReference type="OrthoDB" id="564699at2"/>
<gene>
    <name evidence="1" type="ORF">C7435_2762</name>
</gene>
<name>A0A495D287_9PROT</name>
<organism evidence="1 2">
    <name type="scientific">Maricaulis maris</name>
    <dbReference type="NCBI Taxonomy" id="74318"/>
    <lineage>
        <taxon>Bacteria</taxon>
        <taxon>Pseudomonadati</taxon>
        <taxon>Pseudomonadota</taxon>
        <taxon>Alphaproteobacteria</taxon>
        <taxon>Maricaulales</taxon>
        <taxon>Maricaulaceae</taxon>
        <taxon>Maricaulis</taxon>
    </lineage>
</organism>
<evidence type="ECO:0000313" key="1">
    <source>
        <dbReference type="EMBL" id="RKQ95656.1"/>
    </source>
</evidence>
<evidence type="ECO:0000313" key="2">
    <source>
        <dbReference type="Proteomes" id="UP000273675"/>
    </source>
</evidence>
<reference evidence="1 2" key="1">
    <citation type="submission" date="2018-10" db="EMBL/GenBank/DDBJ databases">
        <title>Genomic Encyclopedia of Type Strains, Phase IV (KMG-IV): sequencing the most valuable type-strain genomes for metagenomic binning, comparative biology and taxonomic classification.</title>
        <authorList>
            <person name="Goeker M."/>
        </authorList>
    </citation>
    <scope>NUCLEOTIDE SEQUENCE [LARGE SCALE GENOMIC DNA]</scope>
    <source>
        <strain evidence="1 2">DSM 4734</strain>
    </source>
</reference>
<dbReference type="Pfam" id="PF10983">
    <property type="entry name" value="DUF2793"/>
    <property type="match status" value="1"/>
</dbReference>
<accession>A0A495D287</accession>
<dbReference type="EMBL" id="RBIM01000006">
    <property type="protein sequence ID" value="RKQ95656.1"/>
    <property type="molecule type" value="Genomic_DNA"/>
</dbReference>
<comment type="caution">
    <text evidence="1">The sequence shown here is derived from an EMBL/GenBank/DDBJ whole genome shotgun (WGS) entry which is preliminary data.</text>
</comment>
<dbReference type="AlphaFoldDB" id="A0A495D287"/>
<protein>
    <submittedName>
        <fullName evidence="1">Uncharacterized protein DUF2793</fullName>
    </submittedName>
</protein>
<sequence length="244" mass="24762">MSQTSPRLDLPLIMPAQAQKHVTVNEALLRLDALVQTVVESASVDTQPADPDEGRVWIIPDGASGTDWSGYLPGSLAVFRDGYWAAIPPQGGWRVHVRDTGFDLVHDAAAACWREAAAVETIAAGVSGAASQAIVIEEILSGLDGASATTSVVIPARSVVFCVSVRTRGAISGAASFDCGIAGETSKFGGSLGIAAGASNLGVIGPTAFYSDTPIVLTAKGGAFTGGEVAVAIHAWLPVAPAPG</sequence>
<dbReference type="RefSeq" id="WP_121212122.1">
    <property type="nucleotide sequence ID" value="NZ_RBIM01000006.1"/>
</dbReference>